<accession>A0A7V8NV45</accession>
<comment type="caution">
    <text evidence="2">The sequence shown here is derived from an EMBL/GenBank/DDBJ whole genome shotgun (WGS) entry which is preliminary data.</text>
</comment>
<dbReference type="EMBL" id="JACDQQ010002293">
    <property type="protein sequence ID" value="MBA0088016.1"/>
    <property type="molecule type" value="Genomic_DNA"/>
</dbReference>
<evidence type="ECO:0000313" key="2">
    <source>
        <dbReference type="EMBL" id="MBA0088016.1"/>
    </source>
</evidence>
<dbReference type="SUPFAM" id="SSF75005">
    <property type="entry name" value="Arabinanase/levansucrase/invertase"/>
    <property type="match status" value="1"/>
</dbReference>
<keyword evidence="3" id="KW-1185">Reference proteome</keyword>
<protein>
    <recommendedName>
        <fullName evidence="1">DUF6242 domain-containing protein</fullName>
    </recommendedName>
</protein>
<proteinExistence type="predicted"/>
<dbReference type="InterPro" id="IPR058667">
    <property type="entry name" value="DUF6242_C"/>
</dbReference>
<feature type="non-terminal residue" evidence="2">
    <location>
        <position position="394"/>
    </location>
</feature>
<sequence length="394" mass="40770">MANNQIVLADSWAGGSLSPKWGSLNSGFPQVVVGSPNVVESASAGGLRWGCVYNGTISSDLLIEVTINSATLDAGTSVGLYCRVGGSNGYYVANINMAASPAQYAISRNFGAAFLSGSMNTQLALGDILSFSVIGNCFSLYQNFKRVVYGYDTGANPSLGGAPGFDIIASAVANMQISSARAYSALQQDGVWQKQGIVLPMLLADAGTGLANGSNIIYEGNSQLGFTGNVFKMWSASWGSNAVAYAESPDGINWTRRGTNVLTAVTDPGVIKNGSTYWLYAFAAGTGTANGACNAYSSPDGITWTLQASNIAVGAQFFFQPFAIIAGTWYAIANGTSLYTSSNGTTWTNQGVVMSAAGAMCGGVVNVGANWYAYGQAFPGGGTPDGTEIIRQRC</sequence>
<organism evidence="2 3">
    <name type="scientific">Candidatus Acidiferrum panamense</name>
    <dbReference type="NCBI Taxonomy" id="2741543"/>
    <lineage>
        <taxon>Bacteria</taxon>
        <taxon>Pseudomonadati</taxon>
        <taxon>Acidobacteriota</taxon>
        <taxon>Terriglobia</taxon>
        <taxon>Candidatus Acidiferrales</taxon>
        <taxon>Candidatus Acidiferrum</taxon>
    </lineage>
</organism>
<name>A0A7V8NV45_9BACT</name>
<gene>
    <name evidence="2" type="ORF">HRJ53_23770</name>
</gene>
<dbReference type="Gene3D" id="2.115.10.20">
    <property type="entry name" value="Glycosyl hydrolase domain, family 43"/>
    <property type="match status" value="1"/>
</dbReference>
<evidence type="ECO:0000313" key="3">
    <source>
        <dbReference type="Proteomes" id="UP000567293"/>
    </source>
</evidence>
<dbReference type="AlphaFoldDB" id="A0A7V8NV45"/>
<dbReference type="InterPro" id="IPR023296">
    <property type="entry name" value="Glyco_hydro_beta-prop_sf"/>
</dbReference>
<evidence type="ECO:0000259" key="1">
    <source>
        <dbReference type="Pfam" id="PF25852"/>
    </source>
</evidence>
<reference evidence="2" key="1">
    <citation type="submission" date="2020-06" db="EMBL/GenBank/DDBJ databases">
        <title>Legume-microbial interactions unlock mineral nutrients during tropical forest succession.</title>
        <authorList>
            <person name="Epihov D.Z."/>
        </authorList>
    </citation>
    <scope>NUCLEOTIDE SEQUENCE [LARGE SCALE GENOMIC DNA]</scope>
    <source>
        <strain evidence="2">Pan2503</strain>
    </source>
</reference>
<dbReference type="GO" id="GO:0016798">
    <property type="term" value="F:hydrolase activity, acting on glycosyl bonds"/>
    <property type="evidence" value="ECO:0007669"/>
    <property type="project" value="UniProtKB-KW"/>
</dbReference>
<feature type="domain" description="DUF6242" evidence="1">
    <location>
        <begin position="249"/>
        <end position="354"/>
    </location>
</feature>
<dbReference type="Proteomes" id="UP000567293">
    <property type="component" value="Unassembled WGS sequence"/>
</dbReference>
<dbReference type="Pfam" id="PF25852">
    <property type="entry name" value="DUF6242_C"/>
    <property type="match status" value="1"/>
</dbReference>